<evidence type="ECO:0000313" key="1">
    <source>
        <dbReference type="EMBL" id="GHE72282.1"/>
    </source>
</evidence>
<accession>A0ABQ3IC76</accession>
<proteinExistence type="predicted"/>
<name>A0ABQ3IC76_9BACT</name>
<dbReference type="EMBL" id="BNAG01000004">
    <property type="protein sequence ID" value="GHE72282.1"/>
    <property type="molecule type" value="Genomic_DNA"/>
</dbReference>
<evidence type="ECO:0000313" key="2">
    <source>
        <dbReference type="Proteomes" id="UP000658258"/>
    </source>
</evidence>
<keyword evidence="2" id="KW-1185">Reference proteome</keyword>
<protein>
    <recommendedName>
        <fullName evidence="3">Lipoprotein</fullName>
    </recommendedName>
</protein>
<evidence type="ECO:0008006" key="3">
    <source>
        <dbReference type="Google" id="ProtNLM"/>
    </source>
</evidence>
<reference evidence="2" key="1">
    <citation type="journal article" date="2019" name="Int. J. Syst. Evol. Microbiol.">
        <title>The Global Catalogue of Microorganisms (GCM) 10K type strain sequencing project: providing services to taxonomists for standard genome sequencing and annotation.</title>
        <authorList>
            <consortium name="The Broad Institute Genomics Platform"/>
            <consortium name="The Broad Institute Genome Sequencing Center for Infectious Disease"/>
            <person name="Wu L."/>
            <person name="Ma J."/>
        </authorList>
    </citation>
    <scope>NUCLEOTIDE SEQUENCE [LARGE SCALE GENOMIC DNA]</scope>
    <source>
        <strain evidence="2">CGMCC 1.15111</strain>
    </source>
</reference>
<sequence>MYMHKTYSLLIVIFCMSCSPHLRGKITTYSSLSYKFSDSGNRSLKIDFKNDSIVTVSNRTSIAHNHGFLNFDVSYEYKTGLLGTVIIVGMLNSNRIFQENDKYLKPYENRDFSFDSGSADYLFPDISGDTIRFSRDFNTLQIKEFSFKRSKR</sequence>
<organism evidence="1 2">
    <name type="scientific">Roseivirga thermotolerans</name>
    <dbReference type="NCBI Taxonomy" id="1758176"/>
    <lineage>
        <taxon>Bacteria</taxon>
        <taxon>Pseudomonadati</taxon>
        <taxon>Bacteroidota</taxon>
        <taxon>Cytophagia</taxon>
        <taxon>Cytophagales</taxon>
        <taxon>Roseivirgaceae</taxon>
        <taxon>Roseivirga</taxon>
    </lineage>
</organism>
<dbReference type="Proteomes" id="UP000658258">
    <property type="component" value="Unassembled WGS sequence"/>
</dbReference>
<comment type="caution">
    <text evidence="1">The sequence shown here is derived from an EMBL/GenBank/DDBJ whole genome shotgun (WGS) entry which is preliminary data.</text>
</comment>
<gene>
    <name evidence="1" type="ORF">GCM10011340_30670</name>
</gene>